<evidence type="ECO:0000256" key="2">
    <source>
        <dbReference type="ARBA" id="ARBA00023015"/>
    </source>
</evidence>
<keyword evidence="4" id="KW-0238">DNA-binding</keyword>
<feature type="region of interest" description="Disordered" evidence="6">
    <location>
        <begin position="403"/>
        <end position="432"/>
    </location>
</feature>
<evidence type="ECO:0000256" key="6">
    <source>
        <dbReference type="SAM" id="MobiDB-lite"/>
    </source>
</evidence>
<sequence length="432" mass="46496">MSTAPHTEDLLRELAPQVLGVLVRRFGDFDLAEDAVQDALLAAATQWRTEGLPGNPRGWLIQVAQRRMADAVRAEVARRRRETTVFVRDVPVEATGRDDTLDMYFLCCHPDLPPAGAIALTLRAVGGLSTGEIAAAFLVPEATMAQRISRAKKRLAGTDRPFADGANDSARLSAVLQVLYVIFTEGHTSSSGAGLRRADLSAEAIRLTRALRALLPANTEVTGLLALMLLTDARRAARSGPHGELIPLHEQDRSRWDRTQITEGLRLLTATMPAGLSGPYQIQAAIAGLHAQAARFEDTDWARILLLYTMIERTNPNPMVTLNRAVATAMVHGPAAGLAVVDAVAEPLARSHRLAAVRGHLHEMTGDDAAAVTHYQLAAKQTASVPERDYLLLRAARLRSREAVSAVRSGPREQPGVEKVGGPNSGKAAPTH</sequence>
<evidence type="ECO:0000259" key="8">
    <source>
        <dbReference type="Pfam" id="PF08281"/>
    </source>
</evidence>
<feature type="domain" description="RNA polymerase sigma-70 region 2" evidence="7">
    <location>
        <begin position="10"/>
        <end position="75"/>
    </location>
</feature>
<organism evidence="10 11">
    <name type="scientific">Nocardia rhizosphaerihabitans</name>
    <dbReference type="NCBI Taxonomy" id="1691570"/>
    <lineage>
        <taxon>Bacteria</taxon>
        <taxon>Bacillati</taxon>
        <taxon>Actinomycetota</taxon>
        <taxon>Actinomycetes</taxon>
        <taxon>Mycobacteriales</taxon>
        <taxon>Nocardiaceae</taxon>
        <taxon>Nocardia</taxon>
    </lineage>
</organism>
<dbReference type="Proteomes" id="UP000658127">
    <property type="component" value="Unassembled WGS sequence"/>
</dbReference>
<dbReference type="InterPro" id="IPR046531">
    <property type="entry name" value="DUF6596"/>
</dbReference>
<comment type="similarity">
    <text evidence="1">Belongs to the sigma-70 factor family. ECF subfamily.</text>
</comment>
<evidence type="ECO:0000256" key="4">
    <source>
        <dbReference type="ARBA" id="ARBA00023125"/>
    </source>
</evidence>
<dbReference type="Pfam" id="PF04542">
    <property type="entry name" value="Sigma70_r2"/>
    <property type="match status" value="1"/>
</dbReference>
<dbReference type="Pfam" id="PF08281">
    <property type="entry name" value="Sigma70_r4_2"/>
    <property type="match status" value="1"/>
</dbReference>
<dbReference type="InterPro" id="IPR036388">
    <property type="entry name" value="WH-like_DNA-bd_sf"/>
</dbReference>
<dbReference type="Pfam" id="PF20239">
    <property type="entry name" value="DUF6596"/>
    <property type="match status" value="1"/>
</dbReference>
<evidence type="ECO:0000259" key="9">
    <source>
        <dbReference type="Pfam" id="PF20239"/>
    </source>
</evidence>
<dbReference type="InterPro" id="IPR013324">
    <property type="entry name" value="RNA_pol_sigma_r3/r4-like"/>
</dbReference>
<keyword evidence="11" id="KW-1185">Reference proteome</keyword>
<dbReference type="InterPro" id="IPR013325">
    <property type="entry name" value="RNA_pol_sigma_r2"/>
</dbReference>
<evidence type="ECO:0000313" key="11">
    <source>
        <dbReference type="Proteomes" id="UP000658127"/>
    </source>
</evidence>
<dbReference type="EMBL" id="BMNE01000006">
    <property type="protein sequence ID" value="GGN91035.1"/>
    <property type="molecule type" value="Genomic_DNA"/>
</dbReference>
<reference evidence="11" key="1">
    <citation type="journal article" date="2019" name="Int. J. Syst. Evol. Microbiol.">
        <title>The Global Catalogue of Microorganisms (GCM) 10K type strain sequencing project: providing services to taxonomists for standard genome sequencing and annotation.</title>
        <authorList>
            <consortium name="The Broad Institute Genomics Platform"/>
            <consortium name="The Broad Institute Genome Sequencing Center for Infectious Disease"/>
            <person name="Wu L."/>
            <person name="Ma J."/>
        </authorList>
    </citation>
    <scope>NUCLEOTIDE SEQUENCE [LARGE SCALE GENOMIC DNA]</scope>
    <source>
        <strain evidence="11">CGMCC 4.7329</strain>
    </source>
</reference>
<dbReference type="SUPFAM" id="SSF88659">
    <property type="entry name" value="Sigma3 and sigma4 domains of RNA polymerase sigma factors"/>
    <property type="match status" value="1"/>
</dbReference>
<dbReference type="InterPro" id="IPR007627">
    <property type="entry name" value="RNA_pol_sigma70_r2"/>
</dbReference>
<evidence type="ECO:0000313" key="10">
    <source>
        <dbReference type="EMBL" id="GGN91035.1"/>
    </source>
</evidence>
<feature type="domain" description="RNA polymerase sigma factor 70 region 4 type 2" evidence="8">
    <location>
        <begin position="104"/>
        <end position="155"/>
    </location>
</feature>
<feature type="domain" description="DUF6596" evidence="9">
    <location>
        <begin position="171"/>
        <end position="270"/>
    </location>
</feature>
<dbReference type="PANTHER" id="PTHR47756:SF2">
    <property type="entry name" value="BLL6612 PROTEIN"/>
    <property type="match status" value="1"/>
</dbReference>
<dbReference type="Gene3D" id="1.10.1740.10">
    <property type="match status" value="1"/>
</dbReference>
<dbReference type="Gene3D" id="1.10.10.10">
    <property type="entry name" value="Winged helix-like DNA-binding domain superfamily/Winged helix DNA-binding domain"/>
    <property type="match status" value="1"/>
</dbReference>
<proteinExistence type="inferred from homology"/>
<evidence type="ECO:0000259" key="7">
    <source>
        <dbReference type="Pfam" id="PF04542"/>
    </source>
</evidence>
<keyword evidence="5" id="KW-0804">Transcription</keyword>
<evidence type="ECO:0000256" key="5">
    <source>
        <dbReference type="ARBA" id="ARBA00023163"/>
    </source>
</evidence>
<accession>A0ABQ2KRP6</accession>
<dbReference type="InterPro" id="IPR013249">
    <property type="entry name" value="RNA_pol_sigma70_r4_t2"/>
</dbReference>
<evidence type="ECO:0000256" key="3">
    <source>
        <dbReference type="ARBA" id="ARBA00023082"/>
    </source>
</evidence>
<keyword evidence="2" id="KW-0805">Transcription regulation</keyword>
<comment type="caution">
    <text evidence="10">The sequence shown here is derived from an EMBL/GenBank/DDBJ whole genome shotgun (WGS) entry which is preliminary data.</text>
</comment>
<dbReference type="SUPFAM" id="SSF88946">
    <property type="entry name" value="Sigma2 domain of RNA polymerase sigma factors"/>
    <property type="match status" value="1"/>
</dbReference>
<gene>
    <name evidence="10" type="primary">rpoE</name>
    <name evidence="10" type="ORF">GCM10011610_50840</name>
</gene>
<dbReference type="RefSeq" id="WP_189032972.1">
    <property type="nucleotide sequence ID" value="NZ_BMNE01000006.1"/>
</dbReference>
<dbReference type="PANTHER" id="PTHR47756">
    <property type="entry name" value="BLL6612 PROTEIN-RELATED"/>
    <property type="match status" value="1"/>
</dbReference>
<name>A0ABQ2KRP6_9NOCA</name>
<protein>
    <submittedName>
        <fullName evidence="10">RNA polymerase sigma24 factor</fullName>
    </submittedName>
</protein>
<keyword evidence="3" id="KW-0731">Sigma factor</keyword>
<evidence type="ECO:0000256" key="1">
    <source>
        <dbReference type="ARBA" id="ARBA00010641"/>
    </source>
</evidence>